<accession>A0ACB7TKR6</accession>
<gene>
    <name evidence="1" type="ORF">HPB50_016142</name>
</gene>
<sequence>MAQYRKLGSCNEPWFCLVCSLPRFCDSLFDDTQLKLPHPSVNSTTTTSTSPTPTPPRPRKALEFWYNNCRSVKNKLVDFRSTISALPANTVVLLTETWLDPGVHDGEVVDVSSHAIFRKDRHGRGGGVLAAIPAGIPVHRRHDLEHDDLEAIFLELHLSRGSLLIGCVYCPPKLRDHSYMLLDAALSKADTKSLTDIVLFGDFNAHIDWWQHNEPLSSDAADGSLLDIVTSANLHQICHHPSTDLEHMARLAHFAPWCLTTGSSCSENYDLWCDFVQAIQADCVPRSTSKARRRRPPWISLDIIKLTTRKRALFRQAAQLKCPITLQKAKELQRSMKATIQKAHDDYAHKIAFKAKENPKLFWSYINRLQATSHKPCFMDNAIPVTEPSSIAQLFASQFSSTYSSTTSPDPDLLAQEAEARVTAPATSITTLSFSLDDLNEAVRLIRPSRNQGPDYIAPSFFKLLYPHISHSLLFMFQSFLNNAFVPLKWKESFVTPVHKGRGKPTSAVSSYRPVSITSIVCRTFERVINRAISAFLEQNHTFAPYQHGFRPNRSCETALATVTHYVSANMDSGLSTDLIQLDLSNAFDTLDHAILVTKAAQAGLRGTLLLCKRAASPIYTLDDSVLRDVPSASILGVLFTPSLDFSLHISNTVAKARRTLGFVIRS</sequence>
<evidence type="ECO:0000313" key="2">
    <source>
        <dbReference type="Proteomes" id="UP000821845"/>
    </source>
</evidence>
<keyword evidence="2" id="KW-1185">Reference proteome</keyword>
<dbReference type="Proteomes" id="UP000821845">
    <property type="component" value="Chromosome 1"/>
</dbReference>
<reference evidence="1" key="1">
    <citation type="submission" date="2020-05" db="EMBL/GenBank/DDBJ databases">
        <title>Large-scale comparative analyses of tick genomes elucidate their genetic diversity and vector capacities.</title>
        <authorList>
            <person name="Jia N."/>
            <person name="Wang J."/>
            <person name="Shi W."/>
            <person name="Du L."/>
            <person name="Sun Y."/>
            <person name="Zhan W."/>
            <person name="Jiang J."/>
            <person name="Wang Q."/>
            <person name="Zhang B."/>
            <person name="Ji P."/>
            <person name="Sakyi L.B."/>
            <person name="Cui X."/>
            <person name="Yuan T."/>
            <person name="Jiang B."/>
            <person name="Yang W."/>
            <person name="Lam T.T.-Y."/>
            <person name="Chang Q."/>
            <person name="Ding S."/>
            <person name="Wang X."/>
            <person name="Zhu J."/>
            <person name="Ruan X."/>
            <person name="Zhao L."/>
            <person name="Wei J."/>
            <person name="Que T."/>
            <person name="Du C."/>
            <person name="Cheng J."/>
            <person name="Dai P."/>
            <person name="Han X."/>
            <person name="Huang E."/>
            <person name="Gao Y."/>
            <person name="Liu J."/>
            <person name="Shao H."/>
            <person name="Ye R."/>
            <person name="Li L."/>
            <person name="Wei W."/>
            <person name="Wang X."/>
            <person name="Wang C."/>
            <person name="Yang T."/>
            <person name="Huo Q."/>
            <person name="Li W."/>
            <person name="Guo W."/>
            <person name="Chen H."/>
            <person name="Zhou L."/>
            <person name="Ni X."/>
            <person name="Tian J."/>
            <person name="Zhou Y."/>
            <person name="Sheng Y."/>
            <person name="Liu T."/>
            <person name="Pan Y."/>
            <person name="Xia L."/>
            <person name="Li J."/>
            <person name="Zhao F."/>
            <person name="Cao W."/>
        </authorList>
    </citation>
    <scope>NUCLEOTIDE SEQUENCE</scope>
    <source>
        <strain evidence="1">Hyas-2018</strain>
    </source>
</reference>
<evidence type="ECO:0000313" key="1">
    <source>
        <dbReference type="EMBL" id="KAH6946917.1"/>
    </source>
</evidence>
<protein>
    <submittedName>
        <fullName evidence="1">Uncharacterized protein</fullName>
    </submittedName>
</protein>
<proteinExistence type="predicted"/>
<organism evidence="1 2">
    <name type="scientific">Hyalomma asiaticum</name>
    <name type="common">Tick</name>
    <dbReference type="NCBI Taxonomy" id="266040"/>
    <lineage>
        <taxon>Eukaryota</taxon>
        <taxon>Metazoa</taxon>
        <taxon>Ecdysozoa</taxon>
        <taxon>Arthropoda</taxon>
        <taxon>Chelicerata</taxon>
        <taxon>Arachnida</taxon>
        <taxon>Acari</taxon>
        <taxon>Parasitiformes</taxon>
        <taxon>Ixodida</taxon>
        <taxon>Ixodoidea</taxon>
        <taxon>Ixodidae</taxon>
        <taxon>Hyalomminae</taxon>
        <taxon>Hyalomma</taxon>
    </lineage>
</organism>
<name>A0ACB7TKR6_HYAAI</name>
<dbReference type="EMBL" id="CM023481">
    <property type="protein sequence ID" value="KAH6946917.1"/>
    <property type="molecule type" value="Genomic_DNA"/>
</dbReference>
<comment type="caution">
    <text evidence="1">The sequence shown here is derived from an EMBL/GenBank/DDBJ whole genome shotgun (WGS) entry which is preliminary data.</text>
</comment>